<feature type="region of interest" description="Disordered" evidence="1">
    <location>
        <begin position="272"/>
        <end position="314"/>
    </location>
</feature>
<feature type="compositionally biased region" description="Low complexity" evidence="1">
    <location>
        <begin position="431"/>
        <end position="448"/>
    </location>
</feature>
<feature type="region of interest" description="Disordered" evidence="1">
    <location>
        <begin position="117"/>
        <end position="235"/>
    </location>
</feature>
<dbReference type="OrthoDB" id="10690448at2759"/>
<proteinExistence type="predicted"/>
<evidence type="ECO:0000256" key="1">
    <source>
        <dbReference type="SAM" id="MobiDB-lite"/>
    </source>
</evidence>
<protein>
    <submittedName>
        <fullName evidence="2">Uncharacterized protein</fullName>
    </submittedName>
</protein>
<dbReference type="EMBL" id="SWFS01000575">
    <property type="protein sequence ID" value="KAA8896763.1"/>
    <property type="molecule type" value="Genomic_DNA"/>
</dbReference>
<gene>
    <name evidence="2" type="ORF">TRICI_006848</name>
</gene>
<organism evidence="2 3">
    <name type="scientific">Trichomonascus ciferrii</name>
    <dbReference type="NCBI Taxonomy" id="44093"/>
    <lineage>
        <taxon>Eukaryota</taxon>
        <taxon>Fungi</taxon>
        <taxon>Dikarya</taxon>
        <taxon>Ascomycota</taxon>
        <taxon>Saccharomycotina</taxon>
        <taxon>Dipodascomycetes</taxon>
        <taxon>Dipodascales</taxon>
        <taxon>Trichomonascaceae</taxon>
        <taxon>Trichomonascus</taxon>
        <taxon>Trichomonascus ciferrii complex</taxon>
    </lineage>
</organism>
<feature type="compositionally biased region" description="Polar residues" evidence="1">
    <location>
        <begin position="136"/>
        <end position="160"/>
    </location>
</feature>
<sequence length="503" mass="55066">MRSFWRSHRRSQSAGTEQQYHYGEKDEVPSSPSSTRLSLQGDFLPRLNNNGTNSEKTVSPVGGGSNLKKLNPISFLRRASGGNHLEEMEISNRRHSCLSMDQYREAGIIYGTRTHEWGTNSPTASPSSANVSSPVIVQQPSRSSGESALTSVEEQPSTCDSFEKVSNDVPTVEEEDNDVSIEPTPDPDPDPEGQKEKDESDARSMFSFEEEQDIGRNLSVNYHKPTPQTSPEDYQENYYYYDDEEGDLDDELNLDDDGVAEDCGHLFREYGDNSIDPPILQPVGPLNVVKNNSENSKTSSSSSSSSTGGDRRPSLVLKIPHIPAYNFSASRNDGNAEDDEHDDEYYNNLLDETNVVPEDYDYDLDGVSFRSLSSGGSSRTGSLGRSKSLSFEFPGEQKRSASSGSNASSSLFRRKSSIIRTQDNTITLFASSSSSSTSSSGASSRSSSLEQKLRKEEYAFGASISDLPEPAPPTVTRKVSLTPISERSGDSDSSPIQFRTAAC</sequence>
<evidence type="ECO:0000313" key="3">
    <source>
        <dbReference type="Proteomes" id="UP000761534"/>
    </source>
</evidence>
<feature type="compositionally biased region" description="Low complexity" evidence="1">
    <location>
        <begin position="119"/>
        <end position="135"/>
    </location>
</feature>
<dbReference type="AlphaFoldDB" id="A0A642UCN5"/>
<feature type="region of interest" description="Disordered" evidence="1">
    <location>
        <begin position="430"/>
        <end position="503"/>
    </location>
</feature>
<evidence type="ECO:0000313" key="2">
    <source>
        <dbReference type="EMBL" id="KAA8896763.1"/>
    </source>
</evidence>
<feature type="compositionally biased region" description="Basic residues" evidence="1">
    <location>
        <begin position="1"/>
        <end position="11"/>
    </location>
</feature>
<reference evidence="2" key="1">
    <citation type="journal article" date="2019" name="G3 (Bethesda)">
        <title>Genome Assemblies of Two Rare Opportunistic Yeast Pathogens: Diutina rugosa (syn. Candida rugosa) and Trichomonascus ciferrii (syn. Candida ciferrii).</title>
        <authorList>
            <person name="Mixao V."/>
            <person name="Saus E."/>
            <person name="Hansen A.P."/>
            <person name="Lass-Florl C."/>
            <person name="Gabaldon T."/>
        </authorList>
    </citation>
    <scope>NUCLEOTIDE SEQUENCE</scope>
    <source>
        <strain evidence="2">CBS 4856</strain>
    </source>
</reference>
<comment type="caution">
    <text evidence="2">The sequence shown here is derived from an EMBL/GenBank/DDBJ whole genome shotgun (WGS) entry which is preliminary data.</text>
</comment>
<dbReference type="Proteomes" id="UP000761534">
    <property type="component" value="Unassembled WGS sequence"/>
</dbReference>
<feature type="compositionally biased region" description="Basic and acidic residues" evidence="1">
    <location>
        <begin position="192"/>
        <end position="202"/>
    </location>
</feature>
<keyword evidence="3" id="KW-1185">Reference proteome</keyword>
<feature type="compositionally biased region" description="Polar residues" evidence="1">
    <location>
        <begin position="477"/>
        <end position="497"/>
    </location>
</feature>
<dbReference type="VEuPathDB" id="FungiDB:TRICI_006848"/>
<accession>A0A642UCN5</accession>
<feature type="compositionally biased region" description="Acidic residues" evidence="1">
    <location>
        <begin position="171"/>
        <end position="191"/>
    </location>
</feature>
<feature type="compositionally biased region" description="Low complexity" evidence="1">
    <location>
        <begin position="287"/>
        <end position="307"/>
    </location>
</feature>
<feature type="region of interest" description="Disordered" evidence="1">
    <location>
        <begin position="1"/>
        <end position="69"/>
    </location>
</feature>
<feature type="compositionally biased region" description="Polar residues" evidence="1">
    <location>
        <begin position="47"/>
        <end position="57"/>
    </location>
</feature>
<name>A0A642UCN5_9ASCO</name>